<dbReference type="SMART" id="SM00729">
    <property type="entry name" value="Elp3"/>
    <property type="match status" value="1"/>
</dbReference>
<dbReference type="AlphaFoldDB" id="A0A6V8LR83"/>
<dbReference type="SFLD" id="SFLDG01067">
    <property type="entry name" value="SPASM/twitch_domain_containing"/>
    <property type="match status" value="1"/>
</dbReference>
<gene>
    <name evidence="9" type="primary">pqqE_2</name>
    <name evidence="9" type="ORF">NNJEOMEG_02066</name>
</gene>
<dbReference type="SFLD" id="SFLDG01387">
    <property type="entry name" value="BtrN-like_SPASM_domain_contain"/>
    <property type="match status" value="1"/>
</dbReference>
<keyword evidence="6" id="KW-0411">Iron-sulfur</keyword>
<dbReference type="CDD" id="cd01335">
    <property type="entry name" value="Radical_SAM"/>
    <property type="match status" value="1"/>
</dbReference>
<dbReference type="InterPro" id="IPR013785">
    <property type="entry name" value="Aldolase_TIM"/>
</dbReference>
<dbReference type="PROSITE" id="PS51918">
    <property type="entry name" value="RADICAL_SAM"/>
    <property type="match status" value="1"/>
</dbReference>
<dbReference type="GO" id="GO:0051536">
    <property type="term" value="F:iron-sulfur cluster binding"/>
    <property type="evidence" value="ECO:0007669"/>
    <property type="project" value="UniProtKB-KW"/>
</dbReference>
<dbReference type="SFLD" id="SFLDS00029">
    <property type="entry name" value="Radical_SAM"/>
    <property type="match status" value="1"/>
</dbReference>
<dbReference type="Pfam" id="PF04055">
    <property type="entry name" value="Radical_SAM"/>
    <property type="match status" value="1"/>
</dbReference>
<evidence type="ECO:0000256" key="5">
    <source>
        <dbReference type="ARBA" id="ARBA00023004"/>
    </source>
</evidence>
<dbReference type="GO" id="GO:0046872">
    <property type="term" value="F:metal ion binding"/>
    <property type="evidence" value="ECO:0007669"/>
    <property type="project" value="UniProtKB-KW"/>
</dbReference>
<dbReference type="Pfam" id="PF13186">
    <property type="entry name" value="SPASM"/>
    <property type="match status" value="1"/>
</dbReference>
<dbReference type="Gene3D" id="3.20.20.70">
    <property type="entry name" value="Aldolase class I"/>
    <property type="match status" value="1"/>
</dbReference>
<dbReference type="GO" id="GO:0003824">
    <property type="term" value="F:catalytic activity"/>
    <property type="evidence" value="ECO:0007669"/>
    <property type="project" value="InterPro"/>
</dbReference>
<comment type="cofactor">
    <cofactor evidence="1">
        <name>[4Fe-4S] cluster</name>
        <dbReference type="ChEBI" id="CHEBI:49883"/>
    </cofactor>
</comment>
<evidence type="ECO:0000259" key="8">
    <source>
        <dbReference type="PROSITE" id="PS51918"/>
    </source>
</evidence>
<organism evidence="9 10">
    <name type="scientific">Fundidesulfovibrio magnetotacticus</name>
    <dbReference type="NCBI Taxonomy" id="2730080"/>
    <lineage>
        <taxon>Bacteria</taxon>
        <taxon>Pseudomonadati</taxon>
        <taxon>Thermodesulfobacteriota</taxon>
        <taxon>Desulfovibrionia</taxon>
        <taxon>Desulfovibrionales</taxon>
        <taxon>Desulfovibrionaceae</taxon>
        <taxon>Fundidesulfovibrio</taxon>
    </lineage>
</organism>
<comment type="caution">
    <text evidence="9">The sequence shown here is derived from an EMBL/GenBank/DDBJ whole genome shotgun (WGS) entry which is preliminary data.</text>
</comment>
<feature type="domain" description="Radical SAM core" evidence="8">
    <location>
        <begin position="25"/>
        <end position="244"/>
    </location>
</feature>
<reference evidence="9 10" key="1">
    <citation type="submission" date="2020-04" db="EMBL/GenBank/DDBJ databases">
        <authorList>
            <consortium name="Desulfovibrio sp. FSS-1 genome sequencing consortium"/>
            <person name="Shimoshige H."/>
            <person name="Kobayashi H."/>
            <person name="Maekawa T."/>
        </authorList>
    </citation>
    <scope>NUCLEOTIDE SEQUENCE [LARGE SCALE GENOMIC DNA]</scope>
    <source>
        <strain evidence="9 10">SIID29052-01</strain>
    </source>
</reference>
<keyword evidence="4" id="KW-0479">Metal-binding</keyword>
<dbReference type="PANTHER" id="PTHR11228">
    <property type="entry name" value="RADICAL SAM DOMAIN PROTEIN"/>
    <property type="match status" value="1"/>
</dbReference>
<keyword evidence="2" id="KW-0004">4Fe-4S</keyword>
<dbReference type="InterPro" id="IPR007197">
    <property type="entry name" value="rSAM"/>
</dbReference>
<dbReference type="InterPro" id="IPR023885">
    <property type="entry name" value="4Fe4S-binding_SPASM_dom"/>
</dbReference>
<dbReference type="PANTHER" id="PTHR11228:SF7">
    <property type="entry name" value="PQQA PEPTIDE CYCLASE"/>
    <property type="match status" value="1"/>
</dbReference>
<evidence type="ECO:0000256" key="1">
    <source>
        <dbReference type="ARBA" id="ARBA00001966"/>
    </source>
</evidence>
<sequence>MPSQAAVDNKALNDLELAQERTVLESRPQRLVFETTNRCNLRCAMCGQSHRDFVGRDLQPDIFRKTEPFWDTAHDASLFGWGEPLMNKHLGEYFDLLAPRGPRIFVLTNAMLLKEAMIERFLAGGLAFLNFSVDGAKAETYNRIRKGANFDTVIANIRKVVERKRALGVTHPHMRMVFVGMRSNVEEFPDFVDMAAELGMDEAKMVHMIAYGREMVDEILFDHKELTNAVLDEALRRAQTHGIRLTIPDRFDLSGKTLLEPAAALHKKCPRPWEEVFVQSDGKVRLCMLSKDIMGDLAVEGVEDIWNNERFQAVRATINTPRAMSTCAKCPQYKEMNVNDRAAFIQVETTLPGTRDAVPPQPEAGLDGGAA</sequence>
<dbReference type="EMBL" id="BLTE01000008">
    <property type="protein sequence ID" value="GFK94224.1"/>
    <property type="molecule type" value="Genomic_DNA"/>
</dbReference>
<dbReference type="InterPro" id="IPR034391">
    <property type="entry name" value="AdoMet-like_SPASM_containing"/>
</dbReference>
<evidence type="ECO:0000256" key="3">
    <source>
        <dbReference type="ARBA" id="ARBA00022691"/>
    </source>
</evidence>
<keyword evidence="5" id="KW-0408">Iron</keyword>
<dbReference type="Proteomes" id="UP000494245">
    <property type="component" value="Unassembled WGS sequence"/>
</dbReference>
<proteinExistence type="predicted"/>
<evidence type="ECO:0000256" key="4">
    <source>
        <dbReference type="ARBA" id="ARBA00022723"/>
    </source>
</evidence>
<evidence type="ECO:0000256" key="6">
    <source>
        <dbReference type="ARBA" id="ARBA00023014"/>
    </source>
</evidence>
<protein>
    <submittedName>
        <fullName evidence="9">Coenzyme PQQ synthesis protein E</fullName>
    </submittedName>
</protein>
<dbReference type="SUPFAM" id="SSF102114">
    <property type="entry name" value="Radical SAM enzymes"/>
    <property type="match status" value="1"/>
</dbReference>
<keyword evidence="3" id="KW-0949">S-adenosyl-L-methionine</keyword>
<accession>A0A6V8LR83</accession>
<evidence type="ECO:0000256" key="7">
    <source>
        <dbReference type="SAM" id="MobiDB-lite"/>
    </source>
</evidence>
<feature type="region of interest" description="Disordered" evidence="7">
    <location>
        <begin position="351"/>
        <end position="371"/>
    </location>
</feature>
<dbReference type="CDD" id="cd21109">
    <property type="entry name" value="SPASM"/>
    <property type="match status" value="1"/>
</dbReference>
<evidence type="ECO:0000256" key="2">
    <source>
        <dbReference type="ARBA" id="ARBA00022485"/>
    </source>
</evidence>
<reference evidence="9 10" key="2">
    <citation type="submission" date="2020-05" db="EMBL/GenBank/DDBJ databases">
        <title>Draft genome sequence of Desulfovibrio sp. strainFSS-1.</title>
        <authorList>
            <person name="Shimoshige H."/>
            <person name="Kobayashi H."/>
            <person name="Maekawa T."/>
        </authorList>
    </citation>
    <scope>NUCLEOTIDE SEQUENCE [LARGE SCALE GENOMIC DNA]</scope>
    <source>
        <strain evidence="9 10">SIID29052-01</strain>
    </source>
</reference>
<name>A0A6V8LR83_9BACT</name>
<dbReference type="InterPro" id="IPR006638">
    <property type="entry name" value="Elp3/MiaA/NifB-like_rSAM"/>
</dbReference>
<dbReference type="InterPro" id="IPR058240">
    <property type="entry name" value="rSAM_sf"/>
</dbReference>
<evidence type="ECO:0000313" key="10">
    <source>
        <dbReference type="Proteomes" id="UP000494245"/>
    </source>
</evidence>
<evidence type="ECO:0000313" key="9">
    <source>
        <dbReference type="EMBL" id="GFK94224.1"/>
    </source>
</evidence>
<dbReference type="RefSeq" id="WP_173084086.1">
    <property type="nucleotide sequence ID" value="NZ_BLTE01000008.1"/>
</dbReference>
<dbReference type="InterPro" id="IPR050377">
    <property type="entry name" value="Radical_SAM_PqqE_MftC-like"/>
</dbReference>
<keyword evidence="10" id="KW-1185">Reference proteome</keyword>